<protein>
    <recommendedName>
        <fullName evidence="5">Mid2 domain-containing protein</fullName>
    </recommendedName>
</protein>
<dbReference type="AlphaFoldDB" id="A0A317WR92"/>
<dbReference type="VEuPathDB" id="FungiDB:BO70DRAFT_331497"/>
<keyword evidence="2" id="KW-1133">Transmembrane helix</keyword>
<evidence type="ECO:0000313" key="4">
    <source>
        <dbReference type="Proteomes" id="UP000247233"/>
    </source>
</evidence>
<evidence type="ECO:0008006" key="5">
    <source>
        <dbReference type="Google" id="ProtNLM"/>
    </source>
</evidence>
<proteinExistence type="predicted"/>
<gene>
    <name evidence="3" type="ORF">BO70DRAFT_331497</name>
</gene>
<keyword evidence="4" id="KW-1185">Reference proteome</keyword>
<feature type="region of interest" description="Disordered" evidence="1">
    <location>
        <begin position="138"/>
        <end position="176"/>
    </location>
</feature>
<organism evidence="3 4">
    <name type="scientific">Aspergillus heteromorphus CBS 117.55</name>
    <dbReference type="NCBI Taxonomy" id="1448321"/>
    <lineage>
        <taxon>Eukaryota</taxon>
        <taxon>Fungi</taxon>
        <taxon>Dikarya</taxon>
        <taxon>Ascomycota</taxon>
        <taxon>Pezizomycotina</taxon>
        <taxon>Eurotiomycetes</taxon>
        <taxon>Eurotiomycetidae</taxon>
        <taxon>Eurotiales</taxon>
        <taxon>Aspergillaceae</taxon>
        <taxon>Aspergillus</taxon>
        <taxon>Aspergillus subgen. Circumdati</taxon>
    </lineage>
</organism>
<evidence type="ECO:0000256" key="1">
    <source>
        <dbReference type="SAM" id="MobiDB-lite"/>
    </source>
</evidence>
<sequence length="260" mass="26788">MSTAVCHAMHNGVIENNSADVACGVTNSTHPYVTCCVNGDYCMSNSICLNPNTEQGDYYYAADCTDDTMEDAACGTRCGGRNNAEIIYTSKGFWACCENDAGTVNCSDPSKEEWPAPAPSKLATIQYLPPTASGTPTYAVATSTTSSTSTSTTTTTTTSATSTATSTASSSSSSSGIGAGTAAGIGVGSAAAVCLIAAALALWFFRKRNAAQDALVAGGPPYNSLGDGAWPQKSEVLAQPVYELDRSEQHTELEGEPRSM</sequence>
<feature type="compositionally biased region" description="Low complexity" evidence="1">
    <location>
        <begin position="139"/>
        <end position="176"/>
    </location>
</feature>
<keyword evidence="2" id="KW-0472">Membrane</keyword>
<dbReference type="OrthoDB" id="5215637at2759"/>
<dbReference type="EMBL" id="MSFL01000005">
    <property type="protein sequence ID" value="PWY88231.1"/>
    <property type="molecule type" value="Genomic_DNA"/>
</dbReference>
<dbReference type="Proteomes" id="UP000247233">
    <property type="component" value="Unassembled WGS sequence"/>
</dbReference>
<evidence type="ECO:0000313" key="3">
    <source>
        <dbReference type="EMBL" id="PWY88231.1"/>
    </source>
</evidence>
<comment type="caution">
    <text evidence="3">The sequence shown here is derived from an EMBL/GenBank/DDBJ whole genome shotgun (WGS) entry which is preliminary data.</text>
</comment>
<feature type="transmembrane region" description="Helical" evidence="2">
    <location>
        <begin position="182"/>
        <end position="205"/>
    </location>
</feature>
<keyword evidence="2" id="KW-0812">Transmembrane</keyword>
<dbReference type="STRING" id="1448321.A0A317WR92"/>
<accession>A0A317WR92</accession>
<dbReference type="GeneID" id="37063116"/>
<dbReference type="RefSeq" id="XP_025401767.1">
    <property type="nucleotide sequence ID" value="XM_025540879.1"/>
</dbReference>
<name>A0A317WR92_9EURO</name>
<evidence type="ECO:0000256" key="2">
    <source>
        <dbReference type="SAM" id="Phobius"/>
    </source>
</evidence>
<reference evidence="3 4" key="1">
    <citation type="submission" date="2016-12" db="EMBL/GenBank/DDBJ databases">
        <title>The genomes of Aspergillus section Nigri reveals drivers in fungal speciation.</title>
        <authorList>
            <consortium name="DOE Joint Genome Institute"/>
            <person name="Vesth T.C."/>
            <person name="Nybo J."/>
            <person name="Theobald S."/>
            <person name="Brandl J."/>
            <person name="Frisvad J.C."/>
            <person name="Nielsen K.F."/>
            <person name="Lyhne E.K."/>
            <person name="Kogle M.E."/>
            <person name="Kuo A."/>
            <person name="Riley R."/>
            <person name="Clum A."/>
            <person name="Nolan M."/>
            <person name="Lipzen A."/>
            <person name="Salamov A."/>
            <person name="Henrissat B."/>
            <person name="Wiebenga A."/>
            <person name="De Vries R.P."/>
            <person name="Grigoriev I.V."/>
            <person name="Mortensen U.H."/>
            <person name="Andersen M.R."/>
            <person name="Baker S.E."/>
        </authorList>
    </citation>
    <scope>NUCLEOTIDE SEQUENCE [LARGE SCALE GENOMIC DNA]</scope>
    <source>
        <strain evidence="3 4">CBS 117.55</strain>
    </source>
</reference>